<dbReference type="Pfam" id="PF21773">
    <property type="entry name" value="ODAD1_CC"/>
    <property type="match status" value="1"/>
</dbReference>
<comment type="caution">
    <text evidence="5">The sequence shown here is derived from an EMBL/GenBank/DDBJ whole genome shotgun (WGS) entry which is preliminary data.</text>
</comment>
<feature type="coiled-coil region" evidence="2">
    <location>
        <begin position="26"/>
        <end position="216"/>
    </location>
</feature>
<feature type="region of interest" description="Disordered" evidence="3">
    <location>
        <begin position="448"/>
        <end position="497"/>
    </location>
</feature>
<evidence type="ECO:0000259" key="4">
    <source>
        <dbReference type="Pfam" id="PF21773"/>
    </source>
</evidence>
<name>A0A8J6AT86_9EUKA</name>
<feature type="coiled-coil region" evidence="2">
    <location>
        <begin position="314"/>
        <end position="341"/>
    </location>
</feature>
<dbReference type="InterPro" id="IPR051876">
    <property type="entry name" value="ODA-DC/CCD"/>
</dbReference>
<keyword evidence="6" id="KW-1185">Reference proteome</keyword>
<evidence type="ECO:0000313" key="6">
    <source>
        <dbReference type="Proteomes" id="UP000717585"/>
    </source>
</evidence>
<dbReference type="EMBL" id="JAHDYR010000024">
    <property type="protein sequence ID" value="KAG9393523.1"/>
    <property type="molecule type" value="Genomic_DNA"/>
</dbReference>
<evidence type="ECO:0000256" key="1">
    <source>
        <dbReference type="ARBA" id="ARBA00023054"/>
    </source>
</evidence>
<feature type="compositionally biased region" description="Polar residues" evidence="3">
    <location>
        <begin position="456"/>
        <end position="467"/>
    </location>
</feature>
<dbReference type="OrthoDB" id="6766775at2759"/>
<protein>
    <submittedName>
        <fullName evidence="5">Chromosome partition protein Smc</fullName>
    </submittedName>
</protein>
<feature type="domain" description="ODAD1 central coiled coil region" evidence="4">
    <location>
        <begin position="132"/>
        <end position="399"/>
    </location>
</feature>
<evidence type="ECO:0000256" key="3">
    <source>
        <dbReference type="SAM" id="MobiDB-lite"/>
    </source>
</evidence>
<dbReference type="InterPro" id="IPR049258">
    <property type="entry name" value="ODAD1_CC"/>
</dbReference>
<dbReference type="Proteomes" id="UP000717585">
    <property type="component" value="Unassembled WGS sequence"/>
</dbReference>
<accession>A0A8J6AT86</accession>
<evidence type="ECO:0000256" key="2">
    <source>
        <dbReference type="SAM" id="Coils"/>
    </source>
</evidence>
<keyword evidence="1 2" id="KW-0175">Coiled coil</keyword>
<dbReference type="Gene3D" id="1.20.5.1160">
    <property type="entry name" value="Vasodilator-stimulated phosphoprotein"/>
    <property type="match status" value="1"/>
</dbReference>
<proteinExistence type="predicted"/>
<gene>
    <name evidence="5" type="ORF">J8273_5010</name>
</gene>
<organism evidence="5 6">
    <name type="scientific">Carpediemonas membranifera</name>
    <dbReference type="NCBI Taxonomy" id="201153"/>
    <lineage>
        <taxon>Eukaryota</taxon>
        <taxon>Metamonada</taxon>
        <taxon>Carpediemonas-like organisms</taxon>
        <taxon>Carpediemonas</taxon>
    </lineage>
</organism>
<sequence>MSENSSENLDLTRKCAILEADRKAYAEETRRTFRQQEKTLARLEKENGDLQDKVALETRFVTDVTNKQSITKIEKLQAQQQEMQRLMNEEKQRQKELSRKLKEMRSSLINKKRELTMLTKGGMSRMARAESQIKTLENRLEQALQRYNEALAENRAHRETIENLRKERGSFDTNYAKLLAKRESMRKTIDQTVDRSRELYEERESLQTELVNLKTQFDLETKAYETEFRELGRIMEREQIRRTVLMGHEEEDSPTMAIAQPASPTAESEGPDDVDFYENAFQTIREETGIDDIEDLVPLFVEAEDQNFSLFNFTNELQNEAEALEEELNKLKAMLADVETTTGERDDAMNGRLHEQETRLESYHRSETGFAESTAEHLAQFNETKVILADLIAKLGCDDLAGGEITEANALNVLGAVEQKALEMLASLHELREVVPADEYAAVVDQAGQLPESPRPGSTHSRGSSRLSDILSAPTTPMPKTPTPATPSRSVVFKPPSTADIPSDILMSARPMSRDEMMKSLL</sequence>
<dbReference type="AlphaFoldDB" id="A0A8J6AT86"/>
<reference evidence="5" key="1">
    <citation type="submission" date="2021-05" db="EMBL/GenBank/DDBJ databases">
        <title>A free-living protist that lacks canonical eukaryotic 1 DNA replication and segregation systems.</title>
        <authorList>
            <person name="Salas-Leiva D.E."/>
            <person name="Tromer E.C."/>
            <person name="Curtis B.A."/>
            <person name="Jerlstrom-Hultqvist J."/>
            <person name="Kolisko M."/>
            <person name="Yi Z."/>
            <person name="Salas-Leiva J.S."/>
            <person name="Gallot-Lavallee L."/>
            <person name="Kops G.J.P.L."/>
            <person name="Archibald J.M."/>
            <person name="Simpson A.G.B."/>
            <person name="Roger A.J."/>
        </authorList>
    </citation>
    <scope>NUCLEOTIDE SEQUENCE</scope>
    <source>
        <strain evidence="5">BICM</strain>
    </source>
</reference>
<dbReference type="PANTHER" id="PTHR21694:SF18">
    <property type="entry name" value="COILED-COIL DOMAIN-CONTAINING PROTEIN 63"/>
    <property type="match status" value="1"/>
</dbReference>
<dbReference type="PANTHER" id="PTHR21694">
    <property type="entry name" value="COILED-COIL DOMAIN-CONTAINING PROTEIN 63"/>
    <property type="match status" value="1"/>
</dbReference>
<evidence type="ECO:0000313" key="5">
    <source>
        <dbReference type="EMBL" id="KAG9393523.1"/>
    </source>
</evidence>
<feature type="compositionally biased region" description="Pro residues" evidence="3">
    <location>
        <begin position="476"/>
        <end position="485"/>
    </location>
</feature>